<feature type="region of interest" description="Disordered" evidence="1">
    <location>
        <begin position="274"/>
        <end position="302"/>
    </location>
</feature>
<reference evidence="2" key="1">
    <citation type="journal article" date="2020" name="Cell">
        <title>Large-Scale Comparative Analyses of Tick Genomes Elucidate Their Genetic Diversity and Vector Capacities.</title>
        <authorList>
            <consortium name="Tick Genome and Microbiome Consortium (TIGMIC)"/>
            <person name="Jia N."/>
            <person name="Wang J."/>
            <person name="Shi W."/>
            <person name="Du L."/>
            <person name="Sun Y."/>
            <person name="Zhan W."/>
            <person name="Jiang J.F."/>
            <person name="Wang Q."/>
            <person name="Zhang B."/>
            <person name="Ji P."/>
            <person name="Bell-Sakyi L."/>
            <person name="Cui X.M."/>
            <person name="Yuan T.T."/>
            <person name="Jiang B.G."/>
            <person name="Yang W.F."/>
            <person name="Lam T.T."/>
            <person name="Chang Q.C."/>
            <person name="Ding S.J."/>
            <person name="Wang X.J."/>
            <person name="Zhu J.G."/>
            <person name="Ruan X.D."/>
            <person name="Zhao L."/>
            <person name="Wei J.T."/>
            <person name="Ye R.Z."/>
            <person name="Que T.C."/>
            <person name="Du C.H."/>
            <person name="Zhou Y.H."/>
            <person name="Cheng J.X."/>
            <person name="Dai P.F."/>
            <person name="Guo W.B."/>
            <person name="Han X.H."/>
            <person name="Huang E.J."/>
            <person name="Li L.F."/>
            <person name="Wei W."/>
            <person name="Gao Y.C."/>
            <person name="Liu J.Z."/>
            <person name="Shao H.Z."/>
            <person name="Wang X."/>
            <person name="Wang C.C."/>
            <person name="Yang T.C."/>
            <person name="Huo Q.B."/>
            <person name="Li W."/>
            <person name="Chen H.Y."/>
            <person name="Chen S.E."/>
            <person name="Zhou L.G."/>
            <person name="Ni X.B."/>
            <person name="Tian J.H."/>
            <person name="Sheng Y."/>
            <person name="Liu T."/>
            <person name="Pan Y.S."/>
            <person name="Xia L.Y."/>
            <person name="Li J."/>
            <person name="Zhao F."/>
            <person name="Cao W.C."/>
        </authorList>
    </citation>
    <scope>NUCLEOTIDE SEQUENCE</scope>
    <source>
        <strain evidence="2">Rmic-2018</strain>
    </source>
</reference>
<proteinExistence type="predicted"/>
<accession>A0A9J6F821</accession>
<feature type="compositionally biased region" description="Basic and acidic residues" evidence="1">
    <location>
        <begin position="129"/>
        <end position="166"/>
    </location>
</feature>
<reference evidence="2" key="2">
    <citation type="submission" date="2021-09" db="EMBL/GenBank/DDBJ databases">
        <authorList>
            <person name="Jia N."/>
            <person name="Wang J."/>
            <person name="Shi W."/>
            <person name="Du L."/>
            <person name="Sun Y."/>
            <person name="Zhan W."/>
            <person name="Jiang J."/>
            <person name="Wang Q."/>
            <person name="Zhang B."/>
            <person name="Ji P."/>
            <person name="Sakyi L.B."/>
            <person name="Cui X."/>
            <person name="Yuan T."/>
            <person name="Jiang B."/>
            <person name="Yang W."/>
            <person name="Lam T.T.-Y."/>
            <person name="Chang Q."/>
            <person name="Ding S."/>
            <person name="Wang X."/>
            <person name="Zhu J."/>
            <person name="Ruan X."/>
            <person name="Zhao L."/>
            <person name="Wei J."/>
            <person name="Que T."/>
            <person name="Du C."/>
            <person name="Cheng J."/>
            <person name="Dai P."/>
            <person name="Han X."/>
            <person name="Huang E."/>
            <person name="Gao Y."/>
            <person name="Liu J."/>
            <person name="Shao H."/>
            <person name="Ye R."/>
            <person name="Li L."/>
            <person name="Wei W."/>
            <person name="Wang X."/>
            <person name="Wang C."/>
            <person name="Huo Q."/>
            <person name="Li W."/>
            <person name="Guo W."/>
            <person name="Chen H."/>
            <person name="Chen S."/>
            <person name="Zhou L."/>
            <person name="Zhou L."/>
            <person name="Ni X."/>
            <person name="Tian J."/>
            <person name="Zhou Y."/>
            <person name="Sheng Y."/>
            <person name="Liu T."/>
            <person name="Pan Y."/>
            <person name="Xia L."/>
            <person name="Li J."/>
            <person name="Zhao F."/>
            <person name="Cao W."/>
        </authorList>
    </citation>
    <scope>NUCLEOTIDE SEQUENCE</scope>
    <source>
        <strain evidence="2">Rmic-2018</strain>
        <tissue evidence="2">Larvae</tissue>
    </source>
</reference>
<dbReference type="Proteomes" id="UP000821866">
    <property type="component" value="Chromosome 1"/>
</dbReference>
<evidence type="ECO:0000313" key="3">
    <source>
        <dbReference type="Proteomes" id="UP000821866"/>
    </source>
</evidence>
<sequence length="302" mass="32746">MPGRNHRFKSVVYQEFKQCLRDARLAWELLECFSEALYEEDDTVFNFSLNWVALAMFSTTLLMSALVPLGEVTGVPLVGVDGRSGDMSAICTRNTRGKGLRRIRCWVGRCTVVDCRCCKLVEVQDKRHRNDTSSLSDTEKSGDSAVSPDKRRCEASAAGRRSERTPHQSALGTRNASLRPPAAGVVRATLPTRRLRCLSAAGDVPPARLRRRRYTATGVVKPAEPPSPDDRVATLLHSAPSENGTLASDAETCGKNCSTDAACPTRFVLPPIVNPESGGDVQVNEDSSTTTLLPITAGSSCH</sequence>
<gene>
    <name evidence="2" type="ORF">HPB51_021379</name>
</gene>
<feature type="region of interest" description="Disordered" evidence="1">
    <location>
        <begin position="129"/>
        <end position="184"/>
    </location>
</feature>
<evidence type="ECO:0000313" key="2">
    <source>
        <dbReference type="EMBL" id="KAH8042295.1"/>
    </source>
</evidence>
<feature type="compositionally biased region" description="Polar residues" evidence="1">
    <location>
        <begin position="167"/>
        <end position="176"/>
    </location>
</feature>
<protein>
    <submittedName>
        <fullName evidence="2">Uncharacterized protein</fullName>
    </submittedName>
</protein>
<keyword evidence="3" id="KW-1185">Reference proteome</keyword>
<name>A0A9J6F821_RHIMP</name>
<dbReference type="EMBL" id="JABSTU010000001">
    <property type="protein sequence ID" value="KAH8042295.1"/>
    <property type="molecule type" value="Genomic_DNA"/>
</dbReference>
<dbReference type="AlphaFoldDB" id="A0A9J6F821"/>
<feature type="compositionally biased region" description="Polar residues" evidence="1">
    <location>
        <begin position="284"/>
        <end position="302"/>
    </location>
</feature>
<organism evidence="2 3">
    <name type="scientific">Rhipicephalus microplus</name>
    <name type="common">Cattle tick</name>
    <name type="synonym">Boophilus microplus</name>
    <dbReference type="NCBI Taxonomy" id="6941"/>
    <lineage>
        <taxon>Eukaryota</taxon>
        <taxon>Metazoa</taxon>
        <taxon>Ecdysozoa</taxon>
        <taxon>Arthropoda</taxon>
        <taxon>Chelicerata</taxon>
        <taxon>Arachnida</taxon>
        <taxon>Acari</taxon>
        <taxon>Parasitiformes</taxon>
        <taxon>Ixodida</taxon>
        <taxon>Ixodoidea</taxon>
        <taxon>Ixodidae</taxon>
        <taxon>Rhipicephalinae</taxon>
        <taxon>Rhipicephalus</taxon>
        <taxon>Boophilus</taxon>
    </lineage>
</organism>
<comment type="caution">
    <text evidence="2">The sequence shown here is derived from an EMBL/GenBank/DDBJ whole genome shotgun (WGS) entry which is preliminary data.</text>
</comment>
<evidence type="ECO:0000256" key="1">
    <source>
        <dbReference type="SAM" id="MobiDB-lite"/>
    </source>
</evidence>